<evidence type="ECO:0000256" key="1">
    <source>
        <dbReference type="SAM" id="MobiDB-lite"/>
    </source>
</evidence>
<dbReference type="EMBL" id="RFXN01000024">
    <property type="protein sequence ID" value="NBR93782.1"/>
    <property type="molecule type" value="Genomic_DNA"/>
</dbReference>
<proteinExistence type="predicted"/>
<evidence type="ECO:0008006" key="4">
    <source>
        <dbReference type="Google" id="ProtNLM"/>
    </source>
</evidence>
<comment type="caution">
    <text evidence="2">The sequence shown here is derived from an EMBL/GenBank/DDBJ whole genome shotgun (WGS) entry which is preliminary data.</text>
</comment>
<dbReference type="Proteomes" id="UP000740727">
    <property type="component" value="Unassembled WGS sequence"/>
</dbReference>
<reference evidence="2" key="1">
    <citation type="submission" date="2018-10" db="EMBL/GenBank/DDBJ databases">
        <title>Iterative Subtractive Binning of Freshwater Chronoseries Metagenomes Recovers Nearly Complete Genomes from over Four Hundred Novel Species.</title>
        <authorList>
            <person name="Rodriguez-R L.M."/>
            <person name="Tsementzi D."/>
            <person name="Luo C."/>
            <person name="Konstantinidis K.T."/>
        </authorList>
    </citation>
    <scope>NUCLEOTIDE SEQUENCE</scope>
    <source>
        <strain evidence="2">WB5_2A_028</strain>
    </source>
</reference>
<feature type="region of interest" description="Disordered" evidence="1">
    <location>
        <begin position="1"/>
        <end position="36"/>
    </location>
</feature>
<dbReference type="AlphaFoldDB" id="A0A965GCH3"/>
<sequence length="102" mass="11958">MSPRKNYRAKDARPDDEASERAPRPSNEWEEDGFTVRALTGASSTKMYRCPGCDHEIRMATPHIVAWPIEDPENRRHWHTPCWNSRGKRAPKIERTRNAPRY</sequence>
<name>A0A965GCH3_9PROT</name>
<organism evidence="2 3">
    <name type="scientific">Candidatus Fonsibacter lacus</name>
    <dbReference type="NCBI Taxonomy" id="2576439"/>
    <lineage>
        <taxon>Bacteria</taxon>
        <taxon>Pseudomonadati</taxon>
        <taxon>Pseudomonadota</taxon>
        <taxon>Alphaproteobacteria</taxon>
        <taxon>Candidatus Pelagibacterales</taxon>
        <taxon>Candidatus Pelagibacterales incertae sedis</taxon>
        <taxon>Candidatus Fonsibacter</taxon>
    </lineage>
</organism>
<feature type="compositionally biased region" description="Basic and acidic residues" evidence="1">
    <location>
        <begin position="8"/>
        <end position="23"/>
    </location>
</feature>
<evidence type="ECO:0000313" key="2">
    <source>
        <dbReference type="EMBL" id="NBR93782.1"/>
    </source>
</evidence>
<gene>
    <name evidence="2" type="ORF">EBT44_02915</name>
</gene>
<protein>
    <recommendedName>
        <fullName evidence="4">ATP/GTP-binding protein</fullName>
    </recommendedName>
</protein>
<accession>A0A965GCH3</accession>
<evidence type="ECO:0000313" key="3">
    <source>
        <dbReference type="Proteomes" id="UP000740727"/>
    </source>
</evidence>